<dbReference type="EMBL" id="NOWF01000008">
    <property type="protein sequence ID" value="OYD06914.1"/>
    <property type="molecule type" value="Genomic_DNA"/>
</dbReference>
<dbReference type="AlphaFoldDB" id="A0A235B3Q5"/>
<evidence type="ECO:0000256" key="1">
    <source>
        <dbReference type="SAM" id="MobiDB-lite"/>
    </source>
</evidence>
<sequence>MLHEQTVPKKLEQKVDAELTVDGMKINLKEDLTTKVKGEVEEIKVPSKVKENAKEMEMPEMPEGMEDMEDMPPMEEEPPMDSPQ</sequence>
<feature type="region of interest" description="Disordered" evidence="1">
    <location>
        <begin position="47"/>
        <end position="84"/>
    </location>
</feature>
<comment type="caution">
    <text evidence="2">The sequence shown here is derived from an EMBL/GenBank/DDBJ whole genome shotgun (WGS) entry which is preliminary data.</text>
</comment>
<feature type="compositionally biased region" description="Basic and acidic residues" evidence="1">
    <location>
        <begin position="47"/>
        <end position="57"/>
    </location>
</feature>
<reference evidence="2 3" key="1">
    <citation type="submission" date="2017-07" db="EMBL/GenBank/DDBJ databases">
        <title>The genome sequence of Paludifilum halophilum highlights mechanisms for microbial adaptation to high salt environemnts.</title>
        <authorList>
            <person name="Belbahri L."/>
        </authorList>
    </citation>
    <scope>NUCLEOTIDE SEQUENCE [LARGE SCALE GENOMIC DNA]</scope>
    <source>
        <strain evidence="2 3">DSM 102817</strain>
    </source>
</reference>
<proteinExistence type="predicted"/>
<dbReference type="RefSeq" id="WP_094265113.1">
    <property type="nucleotide sequence ID" value="NZ_NOWF01000008.1"/>
</dbReference>
<feature type="compositionally biased region" description="Acidic residues" evidence="1">
    <location>
        <begin position="58"/>
        <end position="84"/>
    </location>
</feature>
<dbReference type="Proteomes" id="UP000215459">
    <property type="component" value="Unassembled WGS sequence"/>
</dbReference>
<evidence type="ECO:0000313" key="2">
    <source>
        <dbReference type="EMBL" id="OYD06914.1"/>
    </source>
</evidence>
<accession>A0A235B3Q5</accession>
<name>A0A235B3Q5_9BACL</name>
<organism evidence="2 3">
    <name type="scientific">Paludifilum halophilum</name>
    <dbReference type="NCBI Taxonomy" id="1642702"/>
    <lineage>
        <taxon>Bacteria</taxon>
        <taxon>Bacillati</taxon>
        <taxon>Bacillota</taxon>
        <taxon>Bacilli</taxon>
        <taxon>Bacillales</taxon>
        <taxon>Thermoactinomycetaceae</taxon>
        <taxon>Paludifilum</taxon>
    </lineage>
</organism>
<evidence type="ECO:0000313" key="3">
    <source>
        <dbReference type="Proteomes" id="UP000215459"/>
    </source>
</evidence>
<protein>
    <submittedName>
        <fullName evidence="2">Uncharacterized protein</fullName>
    </submittedName>
</protein>
<gene>
    <name evidence="2" type="ORF">CHM34_13310</name>
</gene>
<keyword evidence="3" id="KW-1185">Reference proteome</keyword>